<keyword evidence="5" id="KW-0732">Signal</keyword>
<evidence type="ECO:0000313" key="8">
    <source>
        <dbReference type="Proteomes" id="UP000600101"/>
    </source>
</evidence>
<feature type="active site" description="Nucleophile" evidence="4">
    <location>
        <position position="49"/>
    </location>
</feature>
<dbReference type="GO" id="GO:0016787">
    <property type="term" value="F:hydrolase activity"/>
    <property type="evidence" value="ECO:0007669"/>
    <property type="project" value="UniProtKB-UniRule"/>
</dbReference>
<keyword evidence="1 4" id="KW-0378">Hydrolase</keyword>
<feature type="domain" description="PNPLA" evidence="6">
    <location>
        <begin position="15"/>
        <end position="224"/>
    </location>
</feature>
<feature type="signal peptide" evidence="5">
    <location>
        <begin position="1"/>
        <end position="32"/>
    </location>
</feature>
<comment type="caution">
    <text evidence="4">Lacks conserved residue(s) required for the propagation of feature annotation.</text>
</comment>
<dbReference type="GO" id="GO:0016042">
    <property type="term" value="P:lipid catabolic process"/>
    <property type="evidence" value="ECO:0007669"/>
    <property type="project" value="UniProtKB-UniRule"/>
</dbReference>
<gene>
    <name evidence="7" type="ORF">H7965_17090</name>
</gene>
<evidence type="ECO:0000256" key="2">
    <source>
        <dbReference type="ARBA" id="ARBA00022963"/>
    </source>
</evidence>
<dbReference type="PANTHER" id="PTHR14226:SF57">
    <property type="entry name" value="BLR7027 PROTEIN"/>
    <property type="match status" value="1"/>
</dbReference>
<dbReference type="Gene3D" id="3.40.1090.10">
    <property type="entry name" value="Cytosolic phospholipase A2 catalytic domain"/>
    <property type="match status" value="2"/>
</dbReference>
<evidence type="ECO:0000313" key="7">
    <source>
        <dbReference type="EMBL" id="MBC4017033.1"/>
    </source>
</evidence>
<dbReference type="EMBL" id="JACOMF010000022">
    <property type="protein sequence ID" value="MBC4017033.1"/>
    <property type="molecule type" value="Genomic_DNA"/>
</dbReference>
<proteinExistence type="predicted"/>
<keyword evidence="8" id="KW-1185">Reference proteome</keyword>
<dbReference type="PANTHER" id="PTHR14226">
    <property type="entry name" value="NEUROPATHY TARGET ESTERASE/SWISS CHEESE D.MELANOGASTER"/>
    <property type="match status" value="1"/>
</dbReference>
<dbReference type="InterPro" id="IPR002641">
    <property type="entry name" value="PNPLA_dom"/>
</dbReference>
<dbReference type="AlphaFoldDB" id="A0A9X0R1A8"/>
<protein>
    <submittedName>
        <fullName evidence="7">Patatin-like phospholipase family protein</fullName>
    </submittedName>
</protein>
<sequence>MDIQPPAGMRPRRALVLAGGVALGAFEAGAYAALEEAGAPQLDILVGVSAGAVNAAIIAGNPPGARAAALRRFWNRAGTDPTPATTFLLGPPPPAGAWRAAYNEASALQTLLLGNPLMFRPRLAPGPRIGQAPGLFDLEPLLAQLPEFVDFERLNNGACRIVMTAIDVETGERVVFDTSAGTRIGPRHVVASCALLPVFAPVELDGRLLGDGGLASNVPLDLALEAPADQAPGAPRNAALDCIFIELFAPAGSRPRTLGASMARAADLGFGNQTQRLLEGQARERRLRALMRCLAARLPDDARSAPEIAAALAEARHDPPLTLVRIGYRAGRDEAGPGKLFDFSTTTLTDRWEAGAEAMRQALQRLQAPASAIPLAEDMLLHEVEARTMP</sequence>
<dbReference type="PROSITE" id="PS51635">
    <property type="entry name" value="PNPLA"/>
    <property type="match status" value="1"/>
</dbReference>
<feature type="short sequence motif" description="GXSXG" evidence="4">
    <location>
        <begin position="47"/>
        <end position="51"/>
    </location>
</feature>
<name>A0A9X0R1A8_9PROT</name>
<reference evidence="7" key="1">
    <citation type="submission" date="2020-08" db="EMBL/GenBank/DDBJ databases">
        <authorList>
            <person name="Hu Y."/>
            <person name="Nguyen S.V."/>
            <person name="Li F."/>
            <person name="Fanning S."/>
        </authorList>
    </citation>
    <scope>NUCLEOTIDE SEQUENCE</scope>
    <source>
        <strain evidence="7">SYSU D8009</strain>
    </source>
</reference>
<evidence type="ECO:0000256" key="3">
    <source>
        <dbReference type="ARBA" id="ARBA00023098"/>
    </source>
</evidence>
<feature type="chain" id="PRO_5040754103" evidence="5">
    <location>
        <begin position="33"/>
        <end position="390"/>
    </location>
</feature>
<dbReference type="RefSeq" id="WP_186771801.1">
    <property type="nucleotide sequence ID" value="NZ_JACOMF010000022.1"/>
</dbReference>
<feature type="short sequence motif" description="DGA/G" evidence="4">
    <location>
        <begin position="211"/>
        <end position="213"/>
    </location>
</feature>
<evidence type="ECO:0000259" key="6">
    <source>
        <dbReference type="PROSITE" id="PS51635"/>
    </source>
</evidence>
<dbReference type="Proteomes" id="UP000600101">
    <property type="component" value="Unassembled WGS sequence"/>
</dbReference>
<comment type="caution">
    <text evidence="7">The sequence shown here is derived from an EMBL/GenBank/DDBJ whole genome shotgun (WGS) entry which is preliminary data.</text>
</comment>
<dbReference type="Pfam" id="PF01734">
    <property type="entry name" value="Patatin"/>
    <property type="match status" value="1"/>
</dbReference>
<evidence type="ECO:0000256" key="1">
    <source>
        <dbReference type="ARBA" id="ARBA00022801"/>
    </source>
</evidence>
<keyword evidence="3 4" id="KW-0443">Lipid metabolism</keyword>
<organism evidence="7 8">
    <name type="scientific">Siccirubricoccus deserti</name>
    <dbReference type="NCBI Taxonomy" id="2013562"/>
    <lineage>
        <taxon>Bacteria</taxon>
        <taxon>Pseudomonadati</taxon>
        <taxon>Pseudomonadota</taxon>
        <taxon>Alphaproteobacteria</taxon>
        <taxon>Acetobacterales</taxon>
        <taxon>Roseomonadaceae</taxon>
        <taxon>Siccirubricoccus</taxon>
    </lineage>
</organism>
<dbReference type="SUPFAM" id="SSF52151">
    <property type="entry name" value="FabD/lysophospholipase-like"/>
    <property type="match status" value="1"/>
</dbReference>
<accession>A0A9X0R1A8</accession>
<dbReference type="Pfam" id="PF12536">
    <property type="entry name" value="DUF3734"/>
    <property type="match status" value="1"/>
</dbReference>
<keyword evidence="2 4" id="KW-0442">Lipid degradation</keyword>
<evidence type="ECO:0000256" key="5">
    <source>
        <dbReference type="SAM" id="SignalP"/>
    </source>
</evidence>
<evidence type="ECO:0000256" key="4">
    <source>
        <dbReference type="PROSITE-ProRule" id="PRU01161"/>
    </source>
</evidence>
<dbReference type="InterPro" id="IPR021095">
    <property type="entry name" value="DUF3734"/>
</dbReference>
<dbReference type="InterPro" id="IPR050301">
    <property type="entry name" value="NTE"/>
</dbReference>
<feature type="active site" description="Proton acceptor" evidence="4">
    <location>
        <position position="211"/>
    </location>
</feature>
<dbReference type="InterPro" id="IPR016035">
    <property type="entry name" value="Acyl_Trfase/lysoPLipase"/>
</dbReference>